<protein>
    <recommendedName>
        <fullName evidence="12">UDP-N-acetylglucosamine 1-carboxyvinyltransferase</fullName>
        <ecNumber evidence="11">2.5.1.7</ecNumber>
    </recommendedName>
    <alternativeName>
        <fullName evidence="13">Enoylpyruvate transferase</fullName>
    </alternativeName>
    <alternativeName>
        <fullName evidence="14">UDP-N-acetylglucosamine enolpyruvyl transferase</fullName>
    </alternativeName>
</protein>
<dbReference type="PANTHER" id="PTHR43783">
    <property type="entry name" value="UDP-N-ACETYLGLUCOSAMINE 1-CARBOXYVINYLTRANSFERASE"/>
    <property type="match status" value="1"/>
</dbReference>
<dbReference type="NCBIfam" id="NF006873">
    <property type="entry name" value="PRK09369.1"/>
    <property type="match status" value="1"/>
</dbReference>
<gene>
    <name evidence="17" type="ORF">A3A69_01320</name>
</gene>
<evidence type="ECO:0000256" key="7">
    <source>
        <dbReference type="ARBA" id="ARBA00022984"/>
    </source>
</evidence>
<dbReference type="Proteomes" id="UP000177458">
    <property type="component" value="Unassembled WGS sequence"/>
</dbReference>
<comment type="pathway">
    <text evidence="2">Cell wall biogenesis; peptidoglycan biosynthesis.</text>
</comment>
<evidence type="ECO:0000256" key="10">
    <source>
        <dbReference type="ARBA" id="ARBA00038367"/>
    </source>
</evidence>
<evidence type="ECO:0000256" key="4">
    <source>
        <dbReference type="ARBA" id="ARBA00022618"/>
    </source>
</evidence>
<evidence type="ECO:0000256" key="2">
    <source>
        <dbReference type="ARBA" id="ARBA00004752"/>
    </source>
</evidence>
<dbReference type="GO" id="GO:0005737">
    <property type="term" value="C:cytoplasm"/>
    <property type="evidence" value="ECO:0007669"/>
    <property type="project" value="UniProtKB-SubCell"/>
</dbReference>
<dbReference type="GO" id="GO:0008760">
    <property type="term" value="F:UDP-N-acetylglucosamine 1-carboxyvinyltransferase activity"/>
    <property type="evidence" value="ECO:0007669"/>
    <property type="project" value="UniProtKB-EC"/>
</dbReference>
<evidence type="ECO:0000313" key="17">
    <source>
        <dbReference type="EMBL" id="OGC48180.1"/>
    </source>
</evidence>
<keyword evidence="7" id="KW-0573">Peptidoglycan synthesis</keyword>
<organism evidence="17 18">
    <name type="scientific">candidate division WWE3 bacterium RIFCSPLOWO2_01_FULL_37_15</name>
    <dbReference type="NCBI Taxonomy" id="1802622"/>
    <lineage>
        <taxon>Bacteria</taxon>
        <taxon>Katanobacteria</taxon>
    </lineage>
</organism>
<dbReference type="EMBL" id="MEVF01000045">
    <property type="protein sequence ID" value="OGC48180.1"/>
    <property type="molecule type" value="Genomic_DNA"/>
</dbReference>
<keyword evidence="8" id="KW-0131">Cell cycle</keyword>
<name>A0A1F4UTQ0_UNCKA</name>
<evidence type="ECO:0000313" key="18">
    <source>
        <dbReference type="Proteomes" id="UP000177458"/>
    </source>
</evidence>
<comment type="catalytic activity">
    <reaction evidence="15">
        <text>phosphoenolpyruvate + UDP-N-acetyl-alpha-D-glucosamine = UDP-N-acetyl-3-O-(1-carboxyvinyl)-alpha-D-glucosamine + phosphate</text>
        <dbReference type="Rhea" id="RHEA:18681"/>
        <dbReference type="ChEBI" id="CHEBI:43474"/>
        <dbReference type="ChEBI" id="CHEBI:57705"/>
        <dbReference type="ChEBI" id="CHEBI:58702"/>
        <dbReference type="ChEBI" id="CHEBI:68483"/>
        <dbReference type="EC" id="2.5.1.7"/>
    </reaction>
</comment>
<dbReference type="EC" id="2.5.1.7" evidence="11"/>
<evidence type="ECO:0000256" key="14">
    <source>
        <dbReference type="ARBA" id="ARBA00042842"/>
    </source>
</evidence>
<dbReference type="AlphaFoldDB" id="A0A1F4UTQ0"/>
<evidence type="ECO:0000256" key="11">
    <source>
        <dbReference type="ARBA" id="ARBA00039108"/>
    </source>
</evidence>
<keyword evidence="6" id="KW-0133">Cell shape</keyword>
<dbReference type="GO" id="GO:0051301">
    <property type="term" value="P:cell division"/>
    <property type="evidence" value="ECO:0007669"/>
    <property type="project" value="UniProtKB-KW"/>
</dbReference>
<dbReference type="InterPro" id="IPR050068">
    <property type="entry name" value="MurA_subfamily"/>
</dbReference>
<keyword evidence="5" id="KW-0808">Transferase</keyword>
<feature type="domain" description="Enolpyruvate transferase" evidence="16">
    <location>
        <begin position="8"/>
        <end position="425"/>
    </location>
</feature>
<evidence type="ECO:0000256" key="12">
    <source>
        <dbReference type="ARBA" id="ARBA00039754"/>
    </source>
</evidence>
<evidence type="ECO:0000259" key="16">
    <source>
        <dbReference type="Pfam" id="PF00275"/>
    </source>
</evidence>
<sequence>MPETLKITGGVRLQGDVTPVPNKNAILAALPASLLTDETVTYHNIPSTTDVKKFLEILKLLGSDIDDSDYDNLKINCKNVNSYKVDLALGNQIRASIMLAGPLLTRFGIAEIPTPGGCVLGKRSIMAHIDSFTKAGVKVEMVEGYARFTSPGNKKTRYDIWQFEASVTGTENLFLYAAGTDSEFCITDAASEPHVSQLLRVLQSMGAEIEGAGSNKVIINGSKNLKSFDFYPEPDFVDIGGLVVAAAVTKGKVRILNANIDSVIGGMIQVFEKFNIEIVKDRRDLIVNGDKDLHIDIVNSGFAMADENLPKLVPRPWPGFPIDILPVMVTLASKTKGRLLIQNWMYETGLDFIRELNALGGNIFVADPQRIIVKGPVKFSGGTITSPGVIQACKALFIAALADDVETTIIGIDILKRRYPNIFDVYTKLGAKLEKLN</sequence>
<dbReference type="Pfam" id="PF00275">
    <property type="entry name" value="EPSP_synthase"/>
    <property type="match status" value="1"/>
</dbReference>
<comment type="caution">
    <text evidence="17">The sequence shown here is derived from an EMBL/GenBank/DDBJ whole genome shotgun (WGS) entry which is preliminary data.</text>
</comment>
<dbReference type="GO" id="GO:0008360">
    <property type="term" value="P:regulation of cell shape"/>
    <property type="evidence" value="ECO:0007669"/>
    <property type="project" value="UniProtKB-KW"/>
</dbReference>
<comment type="subcellular location">
    <subcellularLocation>
        <location evidence="1">Cytoplasm</location>
    </subcellularLocation>
</comment>
<dbReference type="GO" id="GO:0071555">
    <property type="term" value="P:cell wall organization"/>
    <property type="evidence" value="ECO:0007669"/>
    <property type="project" value="UniProtKB-KW"/>
</dbReference>
<proteinExistence type="inferred from homology"/>
<evidence type="ECO:0000256" key="3">
    <source>
        <dbReference type="ARBA" id="ARBA00022490"/>
    </source>
</evidence>
<evidence type="ECO:0000256" key="1">
    <source>
        <dbReference type="ARBA" id="ARBA00004496"/>
    </source>
</evidence>
<dbReference type="InterPro" id="IPR036968">
    <property type="entry name" value="Enolpyruvate_Tfrase_sf"/>
</dbReference>
<dbReference type="PANTHER" id="PTHR43783:SF1">
    <property type="entry name" value="UDP-N-ACETYLGLUCOSAMINE 1-CARBOXYVINYLTRANSFERASE"/>
    <property type="match status" value="1"/>
</dbReference>
<dbReference type="GO" id="GO:0009252">
    <property type="term" value="P:peptidoglycan biosynthetic process"/>
    <property type="evidence" value="ECO:0007669"/>
    <property type="project" value="UniProtKB-KW"/>
</dbReference>
<evidence type="ECO:0000256" key="6">
    <source>
        <dbReference type="ARBA" id="ARBA00022960"/>
    </source>
</evidence>
<dbReference type="SUPFAM" id="SSF55205">
    <property type="entry name" value="EPT/RTPC-like"/>
    <property type="match status" value="1"/>
</dbReference>
<dbReference type="InterPro" id="IPR001986">
    <property type="entry name" value="Enolpyruvate_Tfrase_dom"/>
</dbReference>
<accession>A0A1F4UTQ0</accession>
<keyword evidence="4" id="KW-0132">Cell division</keyword>
<evidence type="ECO:0000256" key="5">
    <source>
        <dbReference type="ARBA" id="ARBA00022679"/>
    </source>
</evidence>
<dbReference type="Gene3D" id="3.65.10.10">
    <property type="entry name" value="Enolpyruvate transferase domain"/>
    <property type="match status" value="2"/>
</dbReference>
<comment type="similarity">
    <text evidence="10">Belongs to the EPSP synthase family. MurA subfamily.</text>
</comment>
<evidence type="ECO:0000256" key="13">
    <source>
        <dbReference type="ARBA" id="ARBA00042443"/>
    </source>
</evidence>
<keyword evidence="3" id="KW-0963">Cytoplasm</keyword>
<evidence type="ECO:0000256" key="8">
    <source>
        <dbReference type="ARBA" id="ARBA00023306"/>
    </source>
</evidence>
<dbReference type="InterPro" id="IPR013792">
    <property type="entry name" value="RNA3'P_cycl/enolpyr_Trfase_a/b"/>
</dbReference>
<keyword evidence="9" id="KW-0961">Cell wall biogenesis/degradation</keyword>
<evidence type="ECO:0000256" key="15">
    <source>
        <dbReference type="ARBA" id="ARBA00047527"/>
    </source>
</evidence>
<reference evidence="17 18" key="1">
    <citation type="journal article" date="2016" name="Nat. Commun.">
        <title>Thousands of microbial genomes shed light on interconnected biogeochemical processes in an aquifer system.</title>
        <authorList>
            <person name="Anantharaman K."/>
            <person name="Brown C.T."/>
            <person name="Hug L.A."/>
            <person name="Sharon I."/>
            <person name="Castelle C.J."/>
            <person name="Probst A.J."/>
            <person name="Thomas B.C."/>
            <person name="Singh A."/>
            <person name="Wilkins M.J."/>
            <person name="Karaoz U."/>
            <person name="Brodie E.L."/>
            <person name="Williams K.H."/>
            <person name="Hubbard S.S."/>
            <person name="Banfield J.F."/>
        </authorList>
    </citation>
    <scope>NUCLEOTIDE SEQUENCE [LARGE SCALE GENOMIC DNA]</scope>
</reference>
<evidence type="ECO:0000256" key="9">
    <source>
        <dbReference type="ARBA" id="ARBA00023316"/>
    </source>
</evidence>